<evidence type="ECO:0000313" key="2">
    <source>
        <dbReference type="Proteomes" id="UP001230649"/>
    </source>
</evidence>
<gene>
    <name evidence="1" type="ORF">QFC20_002671</name>
</gene>
<dbReference type="Proteomes" id="UP001230649">
    <property type="component" value="Unassembled WGS sequence"/>
</dbReference>
<reference evidence="1" key="1">
    <citation type="submission" date="2023-04" db="EMBL/GenBank/DDBJ databases">
        <title>Draft Genome sequencing of Naganishia species isolated from polar environments using Oxford Nanopore Technology.</title>
        <authorList>
            <person name="Leo P."/>
            <person name="Venkateswaran K."/>
        </authorList>
    </citation>
    <scope>NUCLEOTIDE SEQUENCE</scope>
    <source>
        <strain evidence="1">MNA-CCFEE 5262</strain>
    </source>
</reference>
<sequence length="1064" mass="119465">MDFFGADDKFASSVQKTITTRKTVLVRSAPRRETSRIHSTEHVSVPATNRLKTGSRSGTPLGTPNKWRKVVVDEPERKRAKTTKTPRRTTSPLSSSSSEDDPLLPRLDLSPPEDEPQQALTDSSPITRQVFRPTLIHSETIPRPTGEKYKGFIPSTEIVKSSLAKYRPYFPQEGFAIVDDTPPIVELCYPAHGCSEKFPLIVPRSTNEYNPMEDLKSAIEAIILVYIPPSHAHIFGRDELIAHKRLLSTTHTSSPHGSASPFPHASPAPGIPTGATAIPEESIWRALQRGYNRHLGPLFRAAVERFNATLSSLRPEIAAYLSTPEEWTLNVQLWQGLAELVGAQCYQRVVGPQVASVHDYEPFSDNVYGELEPIFISKLLRENPLGPKNVFVDLGSGVGNALVNVATQTSCATYGTEIMPNPARLGTLQIGEAKRRWHMWALRGTEQVRAYEADFCKHEKTGKALRVADLVLVNNYAFTPALNDKLSLLFLDLKEGTKIISLKPFVSENFRLTERTATSPLAILKMKEKTYQGGCVSWTSEGGRYFEHTISRRAVEKFWADQVAKRKGGSIPLFSKNMSSASIYIFLLFLITLLVWYYSLPSGIPWTCTSIPFIGSALAYATDPVRFLQDQRQELGDVFRVDLLVVQVTVLLGPSWNRWLLHESSEEHVSFWQAILRMHLGLIDTSMNFPGWLERAVKALSTGMNQPTRLENYERLFATAASATFIKWSNSPTPIPLFRASSDLILHCTLTAFFGPTFVAHQGDALCPLIREFERAFVHPWVRVLPLWATPAGRRLRRVYGTLKEVFEAEVRERLNRGKDEGGDYLGFLLSMDRAEEFMPCYGEHLMTMISATHINSAATFAWTLLHLLRNPAYLTTLLDEISAHPPNDDGVYPWREMPFGEACLRETGRLYTNLLMFRFLPHDVLTPGGTVLPRGWVAVSPITTQRDPALFDNPETWDPTRFLDDSYAEKFRSAEFVQFGLPPHACLGERFTYSLLRGVLWPTLLDGYEVELVEGVREGEGMDGVGIAPNWRESMGTAVGVREVFVKVTKRQDRLSGQESRQV</sequence>
<name>A0ACC2WJC2_9TREE</name>
<evidence type="ECO:0000313" key="1">
    <source>
        <dbReference type="EMBL" id="KAJ9111177.1"/>
    </source>
</evidence>
<dbReference type="EMBL" id="JASBWS010000020">
    <property type="protein sequence ID" value="KAJ9111177.1"/>
    <property type="molecule type" value="Genomic_DNA"/>
</dbReference>
<proteinExistence type="predicted"/>
<protein>
    <submittedName>
        <fullName evidence="1">Uncharacterized protein</fullName>
    </submittedName>
</protein>
<accession>A0ACC2WJC2</accession>
<comment type="caution">
    <text evidence="1">The sequence shown here is derived from an EMBL/GenBank/DDBJ whole genome shotgun (WGS) entry which is preliminary data.</text>
</comment>
<keyword evidence="2" id="KW-1185">Reference proteome</keyword>
<organism evidence="1 2">
    <name type="scientific">Naganishia adeliensis</name>
    <dbReference type="NCBI Taxonomy" id="92952"/>
    <lineage>
        <taxon>Eukaryota</taxon>
        <taxon>Fungi</taxon>
        <taxon>Dikarya</taxon>
        <taxon>Basidiomycota</taxon>
        <taxon>Agaricomycotina</taxon>
        <taxon>Tremellomycetes</taxon>
        <taxon>Filobasidiales</taxon>
        <taxon>Filobasidiaceae</taxon>
        <taxon>Naganishia</taxon>
    </lineage>
</organism>